<sequence>MCDVLFSVKTKNNNDAFIYVLIEAELRSDYWIASNYGNTLINIKKA</sequence>
<organism evidence="2 3">
    <name type="scientific">Orientia tsutsugamushi</name>
    <name type="common">Rickettsia tsutsugamushi</name>
    <dbReference type="NCBI Taxonomy" id="784"/>
    <lineage>
        <taxon>Bacteria</taxon>
        <taxon>Pseudomonadati</taxon>
        <taxon>Pseudomonadota</taxon>
        <taxon>Alphaproteobacteria</taxon>
        <taxon>Rickettsiales</taxon>
        <taxon>Rickettsiaceae</taxon>
        <taxon>Rickettsieae</taxon>
        <taxon>Orientia</taxon>
    </lineage>
</organism>
<evidence type="ECO:0000259" key="1">
    <source>
        <dbReference type="Pfam" id="PF04754"/>
    </source>
</evidence>
<accession>A0A2R8EZK9</accession>
<gene>
    <name evidence="2" type="ORF">FPW1038_01077</name>
</gene>
<name>A0A2R8EZK9_ORITS</name>
<dbReference type="Pfam" id="PF04754">
    <property type="entry name" value="Transposase_31"/>
    <property type="match status" value="1"/>
</dbReference>
<dbReference type="AlphaFoldDB" id="A0A2R8EZK9"/>
<evidence type="ECO:0000313" key="3">
    <source>
        <dbReference type="Proteomes" id="UP000244889"/>
    </source>
</evidence>
<dbReference type="EMBL" id="OOHR01000002">
    <property type="protein sequence ID" value="SPM44531.1"/>
    <property type="molecule type" value="Genomic_DNA"/>
</dbReference>
<dbReference type="Proteomes" id="UP000244889">
    <property type="component" value="Unassembled WGS sequence"/>
</dbReference>
<feature type="domain" description="Transposase (putative) YhgA-like" evidence="1">
    <location>
        <begin position="1"/>
        <end position="35"/>
    </location>
</feature>
<proteinExistence type="predicted"/>
<reference evidence="3" key="1">
    <citation type="submission" date="2018-03" db="EMBL/GenBank/DDBJ databases">
        <authorList>
            <person name="Batty M. E."/>
            <person name="Batty M E."/>
        </authorList>
    </citation>
    <scope>NUCLEOTIDE SEQUENCE [LARGE SCALE GENOMIC DNA]</scope>
</reference>
<protein>
    <submittedName>
        <fullName evidence="2">Transposase</fullName>
    </submittedName>
</protein>
<evidence type="ECO:0000313" key="2">
    <source>
        <dbReference type="EMBL" id="SPM44531.1"/>
    </source>
</evidence>
<dbReference type="InterPro" id="IPR006842">
    <property type="entry name" value="Transposase_31"/>
</dbReference>